<name>A0AA35SZJ4_GEOBA</name>
<keyword evidence="3" id="KW-1185">Reference proteome</keyword>
<evidence type="ECO:0000313" key="2">
    <source>
        <dbReference type="EMBL" id="CAI8038212.1"/>
    </source>
</evidence>
<gene>
    <name evidence="2" type="ORF">GBAR_LOCUS21309</name>
</gene>
<dbReference type="Proteomes" id="UP001174909">
    <property type="component" value="Unassembled WGS sequence"/>
</dbReference>
<keyword evidence="1" id="KW-0732">Signal</keyword>
<reference evidence="2" key="1">
    <citation type="submission" date="2023-03" db="EMBL/GenBank/DDBJ databases">
        <authorList>
            <person name="Steffen K."/>
            <person name="Cardenas P."/>
        </authorList>
    </citation>
    <scope>NUCLEOTIDE SEQUENCE</scope>
</reference>
<accession>A0AA35SZJ4</accession>
<organism evidence="2 3">
    <name type="scientific">Geodia barretti</name>
    <name type="common">Barrett's horny sponge</name>
    <dbReference type="NCBI Taxonomy" id="519541"/>
    <lineage>
        <taxon>Eukaryota</taxon>
        <taxon>Metazoa</taxon>
        <taxon>Porifera</taxon>
        <taxon>Demospongiae</taxon>
        <taxon>Heteroscleromorpha</taxon>
        <taxon>Tetractinellida</taxon>
        <taxon>Astrophorina</taxon>
        <taxon>Geodiidae</taxon>
        <taxon>Geodia</taxon>
    </lineage>
</organism>
<comment type="caution">
    <text evidence="2">The sequence shown here is derived from an EMBL/GenBank/DDBJ whole genome shotgun (WGS) entry which is preliminary data.</text>
</comment>
<evidence type="ECO:0000313" key="3">
    <source>
        <dbReference type="Proteomes" id="UP001174909"/>
    </source>
</evidence>
<dbReference type="EMBL" id="CASHTH010002986">
    <property type="protein sequence ID" value="CAI8038212.1"/>
    <property type="molecule type" value="Genomic_DNA"/>
</dbReference>
<sequence>MAFSGILLAGILGAMCLCANAYPNPDSAADFLEDLARRYDVDEQFSPDGTEMQQDDDVFNPSFEEYPKVEEEEDWPLEDAETEASRRILYNTQFFTRSCRRGKGCRYTPRMKPMTCYYNAMLRKVTCVTTVKKE</sequence>
<feature type="signal peptide" evidence="1">
    <location>
        <begin position="1"/>
        <end position="21"/>
    </location>
</feature>
<feature type="chain" id="PRO_5041298307" evidence="1">
    <location>
        <begin position="22"/>
        <end position="134"/>
    </location>
</feature>
<proteinExistence type="predicted"/>
<evidence type="ECO:0000256" key="1">
    <source>
        <dbReference type="SAM" id="SignalP"/>
    </source>
</evidence>
<dbReference type="AlphaFoldDB" id="A0AA35SZJ4"/>
<protein>
    <submittedName>
        <fullName evidence="2">Uncharacterized protein</fullName>
    </submittedName>
</protein>